<evidence type="ECO:0000313" key="3">
    <source>
        <dbReference type="Proteomes" id="UP000430508"/>
    </source>
</evidence>
<proteinExistence type="predicted"/>
<feature type="transmembrane region" description="Helical" evidence="1">
    <location>
        <begin position="147"/>
        <end position="171"/>
    </location>
</feature>
<feature type="transmembrane region" description="Helical" evidence="1">
    <location>
        <begin position="178"/>
        <end position="203"/>
    </location>
</feature>
<evidence type="ECO:0000313" key="2">
    <source>
        <dbReference type="EMBL" id="QGZ99677.1"/>
    </source>
</evidence>
<dbReference type="RefSeq" id="WP_019225224.1">
    <property type="nucleotide sequence ID" value="NZ_CP046996.1"/>
</dbReference>
<dbReference type="EMBL" id="CP046996">
    <property type="protein sequence ID" value="QGZ99677.1"/>
    <property type="molecule type" value="Genomic_DNA"/>
</dbReference>
<feature type="transmembrane region" description="Helical" evidence="1">
    <location>
        <begin position="21"/>
        <end position="39"/>
    </location>
</feature>
<sequence>MAAYKAALINEIEKLYKKKKALVALIISLVVIVLGQLAVVGVRSGFGVRGAGSVEFPVLVLSVVVNTILPLFTALIAIDCFSGEFSHNLMRVTLTRPVSRLKIYTAKVTAIAVFILANLLILMVFSMLAGFLFNANSATITAVARTVLVYVISLFPLFTLALGIVFLANILKSGTSVFFVAIIVFLAIKAFGIFFSEYASLLITTQLDWYNLWLANSLPLAKIGREFCLMLGYALMFFAAGFYLFDKKEF</sequence>
<feature type="transmembrane region" description="Helical" evidence="1">
    <location>
        <begin position="59"/>
        <end position="81"/>
    </location>
</feature>
<dbReference type="PANTHER" id="PTHR37305:SF1">
    <property type="entry name" value="MEMBRANE PROTEIN"/>
    <property type="match status" value="1"/>
</dbReference>
<organism evidence="2 3">
    <name type="scientific">Dehalobacter restrictus</name>
    <dbReference type="NCBI Taxonomy" id="55583"/>
    <lineage>
        <taxon>Bacteria</taxon>
        <taxon>Bacillati</taxon>
        <taxon>Bacillota</taxon>
        <taxon>Clostridia</taxon>
        <taxon>Eubacteriales</taxon>
        <taxon>Desulfitobacteriaceae</taxon>
        <taxon>Dehalobacter</taxon>
    </lineage>
</organism>
<protein>
    <submittedName>
        <fullName evidence="2">ABC transporter permease subunit</fullName>
    </submittedName>
</protein>
<gene>
    <name evidence="2" type="ORF">GQ588_02930</name>
</gene>
<feature type="transmembrane region" description="Helical" evidence="1">
    <location>
        <begin position="110"/>
        <end position="135"/>
    </location>
</feature>
<keyword evidence="1" id="KW-0472">Membrane</keyword>
<dbReference type="Pfam" id="PF12730">
    <property type="entry name" value="ABC2_membrane_4"/>
    <property type="match status" value="1"/>
</dbReference>
<evidence type="ECO:0000256" key="1">
    <source>
        <dbReference type="SAM" id="Phobius"/>
    </source>
</evidence>
<keyword evidence="1" id="KW-0812">Transmembrane</keyword>
<dbReference type="Proteomes" id="UP000430508">
    <property type="component" value="Chromosome"/>
</dbReference>
<dbReference type="AlphaFoldDB" id="A0A857DGB2"/>
<reference evidence="2 3" key="1">
    <citation type="submission" date="2019-12" db="EMBL/GenBank/DDBJ databases">
        <title>Sequence classification of anaerobic respiratory reductive dehalogenases: First we see many, then we see few.</title>
        <authorList>
            <person name="Molenda O."/>
            <person name="Puentes Jacome L.A."/>
            <person name="Cao X."/>
            <person name="Nesbo C.L."/>
            <person name="Tang S."/>
            <person name="Morson N."/>
            <person name="Patron J."/>
            <person name="Lomheim L."/>
            <person name="Wishart D.S."/>
            <person name="Edwards E.A."/>
        </authorList>
    </citation>
    <scope>NUCLEOTIDE SEQUENCE [LARGE SCALE GENOMIC DNA]</scope>
    <source>
        <strain evidence="2 3">12DCA</strain>
    </source>
</reference>
<name>A0A857DGB2_9FIRM</name>
<accession>A0A857DGB2</accession>
<feature type="transmembrane region" description="Helical" evidence="1">
    <location>
        <begin position="223"/>
        <end position="245"/>
    </location>
</feature>
<dbReference type="PANTHER" id="PTHR37305">
    <property type="entry name" value="INTEGRAL MEMBRANE PROTEIN-RELATED"/>
    <property type="match status" value="1"/>
</dbReference>
<keyword evidence="1" id="KW-1133">Transmembrane helix</keyword>